<dbReference type="EMBL" id="CM000610">
    <property type="protein sequence ID" value="EEC48630.1"/>
    <property type="molecule type" value="Genomic_DNA"/>
</dbReference>
<reference evidence="19" key="2">
    <citation type="submission" date="2008-08" db="EMBL/GenBank/DDBJ databases">
        <authorList>
            <consortium name="Diatom Consortium"/>
            <person name="Grigoriev I."/>
            <person name="Grimwood J."/>
            <person name="Kuo A."/>
            <person name="Otillar R.P."/>
            <person name="Salamov A."/>
            <person name="Detter J.C."/>
            <person name="Lindquist E."/>
            <person name="Shapiro H."/>
            <person name="Lucas S."/>
            <person name="Glavina del Rio T."/>
            <person name="Pitluck S."/>
            <person name="Rokhsar D."/>
            <person name="Bowler C."/>
        </authorList>
    </citation>
    <scope>GENOME REANNOTATION</scope>
    <source>
        <strain evidence="19">CCAP 1055/1</strain>
    </source>
</reference>
<proteinExistence type="inferred from homology"/>
<keyword evidence="5 11" id="KW-0285">Flavoprotein</keyword>
<comment type="cofactor">
    <cofactor evidence="2">
        <name>FAD</name>
        <dbReference type="ChEBI" id="CHEBI:57692"/>
    </cofactor>
</comment>
<dbReference type="GO" id="GO:0005777">
    <property type="term" value="C:peroxisome"/>
    <property type="evidence" value="ECO:0007669"/>
    <property type="project" value="UniProtKB-SubCell"/>
</dbReference>
<name>B7FXZ0_PHATC</name>
<comment type="subcellular location">
    <subcellularLocation>
        <location evidence="3">Peroxisome</location>
    </subcellularLocation>
</comment>
<dbReference type="InParanoid" id="B7FXZ0"/>
<organism evidence="18 19">
    <name type="scientific">Phaeodactylum tricornutum (strain CCAP 1055/1)</name>
    <dbReference type="NCBI Taxonomy" id="556484"/>
    <lineage>
        <taxon>Eukaryota</taxon>
        <taxon>Sar</taxon>
        <taxon>Stramenopiles</taxon>
        <taxon>Ochrophyta</taxon>
        <taxon>Bacillariophyta</taxon>
        <taxon>Bacillariophyceae</taxon>
        <taxon>Bacillariophycidae</taxon>
        <taxon>Naviculales</taxon>
        <taxon>Phaeodactylaceae</taxon>
        <taxon>Phaeodactylum</taxon>
    </lineage>
</organism>
<dbReference type="InterPro" id="IPR029320">
    <property type="entry name" value="Acyl-CoA_ox_N"/>
</dbReference>
<dbReference type="HOGENOM" id="CLU_014629_3_1_1"/>
<dbReference type="PaxDb" id="2850-Phatr19979"/>
<dbReference type="GO" id="GO:0033540">
    <property type="term" value="P:fatty acid beta-oxidation using acyl-CoA oxidase"/>
    <property type="evidence" value="ECO:0007669"/>
    <property type="project" value="TreeGrafter"/>
</dbReference>
<evidence type="ECO:0000256" key="6">
    <source>
        <dbReference type="ARBA" id="ARBA00022827"/>
    </source>
</evidence>
<keyword evidence="9" id="KW-0443">Lipid metabolism</keyword>
<dbReference type="PANTHER" id="PTHR10909:SF250">
    <property type="entry name" value="PEROXISOMAL ACYL-COENZYME A OXIDASE 1"/>
    <property type="match status" value="1"/>
</dbReference>
<dbReference type="InterPro" id="IPR009100">
    <property type="entry name" value="AcylCoA_DH/oxidase_NM_dom_sf"/>
</dbReference>
<evidence type="ECO:0000256" key="12">
    <source>
        <dbReference type="PIRSR" id="PIRSR000168-1"/>
    </source>
</evidence>
<protein>
    <recommendedName>
        <fullName evidence="11">Acyl-coenzyme A oxidase</fullName>
    </recommendedName>
</protein>
<comment type="catalytic activity">
    <reaction evidence="1">
        <text>a 2,3-saturated acyl-CoA + O2 = a (2E)-enoyl-CoA + H2O2</text>
        <dbReference type="Rhea" id="RHEA:38959"/>
        <dbReference type="ChEBI" id="CHEBI:15379"/>
        <dbReference type="ChEBI" id="CHEBI:16240"/>
        <dbReference type="ChEBI" id="CHEBI:58856"/>
        <dbReference type="ChEBI" id="CHEBI:65111"/>
        <dbReference type="EC" id="1.3.3.6"/>
    </reaction>
</comment>
<dbReference type="FunFam" id="1.20.140.10:FF:000015">
    <property type="entry name" value="Acyl-coenzyme A oxidase"/>
    <property type="match status" value="1"/>
</dbReference>
<dbReference type="SUPFAM" id="SSF56645">
    <property type="entry name" value="Acyl-CoA dehydrogenase NM domain-like"/>
    <property type="match status" value="1"/>
</dbReference>
<evidence type="ECO:0000256" key="1">
    <source>
        <dbReference type="ARBA" id="ARBA00001201"/>
    </source>
</evidence>
<dbReference type="SUPFAM" id="SSF47203">
    <property type="entry name" value="Acyl-CoA dehydrogenase C-terminal domain-like"/>
    <property type="match status" value="2"/>
</dbReference>
<feature type="domain" description="Acyl-CoA oxidase C-alpha1" evidence="17">
    <location>
        <begin position="296"/>
        <end position="460"/>
    </location>
</feature>
<evidence type="ECO:0000256" key="3">
    <source>
        <dbReference type="ARBA" id="ARBA00004275"/>
    </source>
</evidence>
<feature type="binding site" evidence="13">
    <location>
        <position position="194"/>
    </location>
    <ligand>
        <name>FAD</name>
        <dbReference type="ChEBI" id="CHEBI:57692"/>
    </ligand>
</feature>
<sequence length="706" mass="78215">MPVNEDLRRERARATFDVKQLTHMLDGGSDRTARRRQLQAIIERDPTGIFSNDDNAYLHRTDRHVRGLAKHVRMVELCRTLGIGDKYDGQVVMDPDFPVLLAALADDLPTALHWIMFVPNIVSLCDEEQQRAWLPLCRDWKMIGCYAQTELGHGSNVRALETTATFVSEDQDGTKGGSFVINSPTITSAKFWPGTLGRTANHAMVIARLIDGHGKDQGMHNFLVPLRSMKDHKLLPGVKSGDIGPKIGYNVMDNGFAQFDNVKIPRRNMAMRFAHVDERGRYSKKSVSAAASKISYITMMQVRAHICNEAGKNLAVACTIVTRYSALRRQGYASDGESELQILDYKQQQHRVFPLIAASYCFFFTGKRVMEQLKDIEDKLVSNKSISKAAVTDIHASSSALKSFTTTVAADGIEDCRKACGGHGFLQCSGLPELITTYLQSPTVEGDNQMLPQQVVKVLLKLVQTVQDDGDLSDYVSCDSYGLISSLQSNLKGVKEDCRIVSEIDVMNLDALLAALCHRSARLLVGVASQIQGSISSGKSYQEAWNDALVEMARVSRAYSQFLLLRNFMEGIDGEERSGAIGVAEVTVLQNLARLFALYWMEKELGDFLEDGYVTADHSRWVRSAVLQLLDCIRTDAVSLVDARDFSDFKLKSALGRYDGDVYPAILKAALRDPLNHSDPGPGYEQHLKRLIAGGTGTYKATVSRL</sequence>
<dbReference type="FunFam" id="2.40.110.10:FF:000003">
    <property type="entry name" value="Acyl-coenzyme A oxidase"/>
    <property type="match status" value="1"/>
</dbReference>
<dbReference type="InterPro" id="IPR036250">
    <property type="entry name" value="AcylCo_DH-like_C"/>
</dbReference>
<dbReference type="STRING" id="556484.B7FXZ0"/>
<dbReference type="Proteomes" id="UP000000759">
    <property type="component" value="Chromosome 7"/>
</dbReference>
<dbReference type="Pfam" id="PF14749">
    <property type="entry name" value="Acyl-CoA_ox_N"/>
    <property type="match status" value="1"/>
</dbReference>
<evidence type="ECO:0000256" key="7">
    <source>
        <dbReference type="ARBA" id="ARBA00022832"/>
    </source>
</evidence>
<dbReference type="Pfam" id="PF22924">
    <property type="entry name" value="ACOX_C_alpha1"/>
    <property type="match status" value="1"/>
</dbReference>
<dbReference type="KEGG" id="pti:PHATRDRAFT_19979"/>
<evidence type="ECO:0000256" key="9">
    <source>
        <dbReference type="ARBA" id="ARBA00023098"/>
    </source>
</evidence>
<keyword evidence="19" id="KW-1185">Reference proteome</keyword>
<dbReference type="GO" id="GO:0003997">
    <property type="term" value="F:acyl-CoA oxidase activity"/>
    <property type="evidence" value="ECO:0007669"/>
    <property type="project" value="UniProtKB-EC"/>
</dbReference>
<reference evidence="18 19" key="1">
    <citation type="journal article" date="2008" name="Nature">
        <title>The Phaeodactylum genome reveals the evolutionary history of diatom genomes.</title>
        <authorList>
            <person name="Bowler C."/>
            <person name="Allen A.E."/>
            <person name="Badger J.H."/>
            <person name="Grimwood J."/>
            <person name="Jabbari K."/>
            <person name="Kuo A."/>
            <person name="Maheswari U."/>
            <person name="Martens C."/>
            <person name="Maumus F."/>
            <person name="Otillar R.P."/>
            <person name="Rayko E."/>
            <person name="Salamov A."/>
            <person name="Vandepoele K."/>
            <person name="Beszteri B."/>
            <person name="Gruber A."/>
            <person name="Heijde M."/>
            <person name="Katinka M."/>
            <person name="Mock T."/>
            <person name="Valentin K."/>
            <person name="Verret F."/>
            <person name="Berges J.A."/>
            <person name="Brownlee C."/>
            <person name="Cadoret J.P."/>
            <person name="Chiovitti A."/>
            <person name="Choi C.J."/>
            <person name="Coesel S."/>
            <person name="De Martino A."/>
            <person name="Detter J.C."/>
            <person name="Durkin C."/>
            <person name="Falciatore A."/>
            <person name="Fournet J."/>
            <person name="Haruta M."/>
            <person name="Huysman M.J."/>
            <person name="Jenkins B.D."/>
            <person name="Jiroutova K."/>
            <person name="Jorgensen R.E."/>
            <person name="Joubert Y."/>
            <person name="Kaplan A."/>
            <person name="Kroger N."/>
            <person name="Kroth P.G."/>
            <person name="La Roche J."/>
            <person name="Lindquist E."/>
            <person name="Lommer M."/>
            <person name="Martin-Jezequel V."/>
            <person name="Lopez P.J."/>
            <person name="Lucas S."/>
            <person name="Mangogna M."/>
            <person name="McGinnis K."/>
            <person name="Medlin L.K."/>
            <person name="Montsant A."/>
            <person name="Oudot-Le Secq M.P."/>
            <person name="Napoli C."/>
            <person name="Obornik M."/>
            <person name="Parker M.S."/>
            <person name="Petit J.L."/>
            <person name="Porcel B.M."/>
            <person name="Poulsen N."/>
            <person name="Robison M."/>
            <person name="Rychlewski L."/>
            <person name="Rynearson T.A."/>
            <person name="Schmutz J."/>
            <person name="Shapiro H."/>
            <person name="Siaut M."/>
            <person name="Stanley M."/>
            <person name="Sussman M.R."/>
            <person name="Taylor A.R."/>
            <person name="Vardi A."/>
            <person name="von Dassow P."/>
            <person name="Vyverman W."/>
            <person name="Willis A."/>
            <person name="Wyrwicz L.S."/>
            <person name="Rokhsar D.S."/>
            <person name="Weissenbach J."/>
            <person name="Armbrust E.V."/>
            <person name="Green B.R."/>
            <person name="Van de Peer Y."/>
            <person name="Grigoriev I.V."/>
        </authorList>
    </citation>
    <scope>NUCLEOTIDE SEQUENCE [LARGE SCALE GENOMIC DNA]</scope>
    <source>
        <strain evidence="18 19">CCAP 1055/1</strain>
    </source>
</reference>
<evidence type="ECO:0000259" key="17">
    <source>
        <dbReference type="Pfam" id="PF22924"/>
    </source>
</evidence>
<evidence type="ECO:0000256" key="4">
    <source>
        <dbReference type="ARBA" id="ARBA00006288"/>
    </source>
</evidence>
<dbReference type="Pfam" id="PF02770">
    <property type="entry name" value="Acyl-CoA_dh_M"/>
    <property type="match status" value="1"/>
</dbReference>
<dbReference type="PANTHER" id="PTHR10909">
    <property type="entry name" value="ELECTRON TRANSPORT OXIDOREDUCTASE"/>
    <property type="match status" value="1"/>
</dbReference>
<evidence type="ECO:0000256" key="13">
    <source>
        <dbReference type="PIRSR" id="PIRSR000168-2"/>
    </source>
</evidence>
<dbReference type="GeneID" id="7200599"/>
<gene>
    <name evidence="18" type="primary">AOX1</name>
    <name evidence="18" type="ORF">PHATRDRAFT_19979</name>
</gene>
<dbReference type="Gene3D" id="1.20.140.10">
    <property type="entry name" value="Butyryl-CoA Dehydrogenase, subunit A, domain 3"/>
    <property type="match status" value="2"/>
</dbReference>
<evidence type="ECO:0000256" key="10">
    <source>
        <dbReference type="ARBA" id="ARBA00023140"/>
    </source>
</evidence>
<evidence type="ECO:0000259" key="14">
    <source>
        <dbReference type="Pfam" id="PF01756"/>
    </source>
</evidence>
<dbReference type="InterPro" id="IPR002655">
    <property type="entry name" value="Acyl-CoA_oxidase_C"/>
</dbReference>
<evidence type="ECO:0000313" key="19">
    <source>
        <dbReference type="Proteomes" id="UP000000759"/>
    </source>
</evidence>
<evidence type="ECO:0000256" key="11">
    <source>
        <dbReference type="PIRNR" id="PIRNR000168"/>
    </source>
</evidence>
<evidence type="ECO:0000256" key="2">
    <source>
        <dbReference type="ARBA" id="ARBA00001974"/>
    </source>
</evidence>
<evidence type="ECO:0000259" key="15">
    <source>
        <dbReference type="Pfam" id="PF02770"/>
    </source>
</evidence>
<keyword evidence="6 11" id="KW-0274">FAD</keyword>
<keyword evidence="8 18" id="KW-0560">Oxidoreductase</keyword>
<dbReference type="InterPro" id="IPR037069">
    <property type="entry name" value="AcylCoA_DH/ox_N_sf"/>
</dbReference>
<evidence type="ECO:0000256" key="5">
    <source>
        <dbReference type="ARBA" id="ARBA00022630"/>
    </source>
</evidence>
<dbReference type="InterPro" id="IPR055060">
    <property type="entry name" value="ACOX_C_alpha1"/>
</dbReference>
<dbReference type="OrthoDB" id="538336at2759"/>
<feature type="domain" description="Acyl-coenzyme A oxidase N-terminal" evidence="16">
    <location>
        <begin position="17"/>
        <end position="143"/>
    </location>
</feature>
<dbReference type="InterPro" id="IPR046373">
    <property type="entry name" value="Acyl-CoA_Oxase/DH_mid-dom_sf"/>
</dbReference>
<dbReference type="Gene3D" id="2.40.110.10">
    <property type="entry name" value="Butyryl-CoA Dehydrogenase, subunit A, domain 2"/>
    <property type="match status" value="1"/>
</dbReference>
<keyword evidence="7" id="KW-0276">Fatty acid metabolism</keyword>
<dbReference type="AlphaFoldDB" id="B7FXZ0"/>
<feature type="binding site" evidence="13">
    <location>
        <position position="149"/>
    </location>
    <ligand>
        <name>FAD</name>
        <dbReference type="ChEBI" id="CHEBI:57692"/>
    </ligand>
</feature>
<dbReference type="RefSeq" id="XP_002179644.1">
    <property type="nucleotide sequence ID" value="XM_002179608.1"/>
</dbReference>
<dbReference type="InterPro" id="IPR006091">
    <property type="entry name" value="Acyl-CoA_Oxase/DH_mid-dom"/>
</dbReference>
<dbReference type="GO" id="GO:0071949">
    <property type="term" value="F:FAD binding"/>
    <property type="evidence" value="ECO:0007669"/>
    <property type="project" value="InterPro"/>
</dbReference>
<dbReference type="eggNOG" id="KOG0136">
    <property type="taxonomic scope" value="Eukaryota"/>
</dbReference>
<evidence type="ECO:0000256" key="8">
    <source>
        <dbReference type="ARBA" id="ARBA00023002"/>
    </source>
</evidence>
<keyword evidence="10" id="KW-0576">Peroxisome</keyword>
<dbReference type="FunFam" id="1.20.140.10:FF:000013">
    <property type="entry name" value="Acyl-coenzyme A oxidase"/>
    <property type="match status" value="1"/>
</dbReference>
<dbReference type="GO" id="GO:0055088">
    <property type="term" value="P:lipid homeostasis"/>
    <property type="evidence" value="ECO:0007669"/>
    <property type="project" value="TreeGrafter"/>
</dbReference>
<dbReference type="Pfam" id="PF01756">
    <property type="entry name" value="ACOX"/>
    <property type="match status" value="1"/>
</dbReference>
<accession>B7FXZ0</accession>
<comment type="similarity">
    <text evidence="4 11">Belongs to the acyl-CoA oxidase family.</text>
</comment>
<dbReference type="InterPro" id="IPR012258">
    <property type="entry name" value="Acyl-CoA_oxidase"/>
</dbReference>
<evidence type="ECO:0000313" key="18">
    <source>
        <dbReference type="EMBL" id="EEC48630.1"/>
    </source>
</evidence>
<feature type="domain" description="Acyl-CoA oxidase C-terminal" evidence="14">
    <location>
        <begin position="509"/>
        <end position="692"/>
    </location>
</feature>
<dbReference type="PIRSF" id="PIRSF000168">
    <property type="entry name" value="Acyl-CoA_oxidase"/>
    <property type="match status" value="1"/>
</dbReference>
<evidence type="ECO:0000259" key="16">
    <source>
        <dbReference type="Pfam" id="PF14749"/>
    </source>
</evidence>
<dbReference type="Gene3D" id="1.10.540.10">
    <property type="entry name" value="Acyl-CoA dehydrogenase/oxidase, N-terminal domain"/>
    <property type="match status" value="1"/>
</dbReference>
<feature type="domain" description="Acyl-CoA oxidase/dehydrogenase middle" evidence="15">
    <location>
        <begin position="145"/>
        <end position="262"/>
    </location>
</feature>
<feature type="active site" description="Proton acceptor" evidence="12">
    <location>
        <position position="445"/>
    </location>
</feature>
<dbReference type="GO" id="GO:0005504">
    <property type="term" value="F:fatty acid binding"/>
    <property type="evidence" value="ECO:0007669"/>
    <property type="project" value="TreeGrafter"/>
</dbReference>